<dbReference type="SMART" id="SM00829">
    <property type="entry name" value="PKS_ER"/>
    <property type="match status" value="1"/>
</dbReference>
<dbReference type="GO" id="GO:0005829">
    <property type="term" value="C:cytosol"/>
    <property type="evidence" value="ECO:0007669"/>
    <property type="project" value="TreeGrafter"/>
</dbReference>
<dbReference type="GO" id="GO:0070402">
    <property type="term" value="F:NADPH binding"/>
    <property type="evidence" value="ECO:0007669"/>
    <property type="project" value="TreeGrafter"/>
</dbReference>
<dbReference type="SUPFAM" id="SSF50129">
    <property type="entry name" value="GroES-like"/>
    <property type="match status" value="1"/>
</dbReference>
<keyword evidence="2" id="KW-0560">Oxidoreductase</keyword>
<evidence type="ECO:0000259" key="5">
    <source>
        <dbReference type="SMART" id="SM00829"/>
    </source>
</evidence>
<dbReference type="InterPro" id="IPR036291">
    <property type="entry name" value="NAD(P)-bd_dom_sf"/>
</dbReference>
<evidence type="ECO:0000256" key="2">
    <source>
        <dbReference type="ARBA" id="ARBA00023002"/>
    </source>
</evidence>
<dbReference type="EMBL" id="AYKW01000034">
    <property type="protein sequence ID" value="PIL27610.1"/>
    <property type="molecule type" value="Genomic_DNA"/>
</dbReference>
<dbReference type="Gene3D" id="3.40.50.720">
    <property type="entry name" value="NAD(P)-binding Rossmann-like Domain"/>
    <property type="match status" value="1"/>
</dbReference>
<dbReference type="OrthoDB" id="48317at2759"/>
<name>A0A2G8S1F9_9APHY</name>
<evidence type="ECO:0000256" key="1">
    <source>
        <dbReference type="ARBA" id="ARBA00022857"/>
    </source>
</evidence>
<accession>A0A2G8S1F9</accession>
<keyword evidence="7" id="KW-1185">Reference proteome</keyword>
<evidence type="ECO:0000256" key="4">
    <source>
        <dbReference type="ARBA" id="ARBA00070796"/>
    </source>
</evidence>
<evidence type="ECO:0000256" key="3">
    <source>
        <dbReference type="ARBA" id="ARBA00043088"/>
    </source>
</evidence>
<gene>
    <name evidence="6" type="ORF">GSI_10762</name>
</gene>
<dbReference type="Pfam" id="PF00107">
    <property type="entry name" value="ADH_zinc_N"/>
    <property type="match status" value="1"/>
</dbReference>
<evidence type="ECO:0000313" key="7">
    <source>
        <dbReference type="Proteomes" id="UP000230002"/>
    </source>
</evidence>
<dbReference type="Proteomes" id="UP000230002">
    <property type="component" value="Unassembled WGS sequence"/>
</dbReference>
<dbReference type="PANTHER" id="PTHR48106">
    <property type="entry name" value="QUINONE OXIDOREDUCTASE PIG3-RELATED"/>
    <property type="match status" value="1"/>
</dbReference>
<dbReference type="InterPro" id="IPR020843">
    <property type="entry name" value="ER"/>
</dbReference>
<dbReference type="InterPro" id="IPR047618">
    <property type="entry name" value="QOR-like"/>
</dbReference>
<evidence type="ECO:0000313" key="6">
    <source>
        <dbReference type="EMBL" id="PIL27610.1"/>
    </source>
</evidence>
<comment type="caution">
    <text evidence="6">The sequence shown here is derived from an EMBL/GenBank/DDBJ whole genome shotgun (WGS) entry which is preliminary data.</text>
</comment>
<dbReference type="FunFam" id="3.40.50.720:FF:000053">
    <property type="entry name" value="Quinone oxidoreductase 1"/>
    <property type="match status" value="1"/>
</dbReference>
<dbReference type="InterPro" id="IPR013154">
    <property type="entry name" value="ADH-like_N"/>
</dbReference>
<dbReference type="Gene3D" id="3.90.180.10">
    <property type="entry name" value="Medium-chain alcohol dehydrogenases, catalytic domain"/>
    <property type="match status" value="1"/>
</dbReference>
<dbReference type="InterPro" id="IPR011032">
    <property type="entry name" value="GroES-like_sf"/>
</dbReference>
<protein>
    <recommendedName>
        <fullName evidence="4">Probable quinone oxidoreductase</fullName>
    </recommendedName>
    <alternativeName>
        <fullName evidence="3">NADPH:quinone reductase</fullName>
    </alternativeName>
</protein>
<sequence length="342" mass="36395">MSLPATIGAIGINKTGDFDVIEKLEVPAPQHAPANLVVKVEYAGVNFIDTYFRKGLYPVAQFPSVLGREAAGVVIALPTDESVLNDEEYKLRDLKVGTKVAVTCTGAFSQYISVAWTRAYALPEGVSTRDAAAGLLQGATALTFATEGYNVQKGDIVLVHTVAGGLGLIFAQLIKARGATVIGTTSTPAKAALAKAHGVDHVILYTQEDTVQRVLEITGGEGVHAIFDGVGKDTFEADFKMIRRKGTLVSVGNASGAVPPFPPLKLVEKNVRLLRPTLENYIFTPQEGRTYITELFKLIANGTVKINVHAEYPFTAEGVQQAQKDLTGGKTTGKLIIKVADA</sequence>
<dbReference type="CDD" id="cd05286">
    <property type="entry name" value="QOR2"/>
    <property type="match status" value="1"/>
</dbReference>
<dbReference type="GO" id="GO:0035925">
    <property type="term" value="F:mRNA 3'-UTR AU-rich region binding"/>
    <property type="evidence" value="ECO:0007669"/>
    <property type="project" value="TreeGrafter"/>
</dbReference>
<dbReference type="Pfam" id="PF08240">
    <property type="entry name" value="ADH_N"/>
    <property type="match status" value="1"/>
</dbReference>
<dbReference type="PANTHER" id="PTHR48106:SF13">
    <property type="entry name" value="QUINONE OXIDOREDUCTASE-RELATED"/>
    <property type="match status" value="1"/>
</dbReference>
<reference evidence="6 7" key="1">
    <citation type="journal article" date="2015" name="Sci. Rep.">
        <title>Chromosome-level genome map provides insights into diverse defense mechanisms in the medicinal fungus Ganoderma sinense.</title>
        <authorList>
            <person name="Zhu Y."/>
            <person name="Xu J."/>
            <person name="Sun C."/>
            <person name="Zhou S."/>
            <person name="Xu H."/>
            <person name="Nelson D.R."/>
            <person name="Qian J."/>
            <person name="Song J."/>
            <person name="Luo H."/>
            <person name="Xiang L."/>
            <person name="Li Y."/>
            <person name="Xu Z."/>
            <person name="Ji A."/>
            <person name="Wang L."/>
            <person name="Lu S."/>
            <person name="Hayward A."/>
            <person name="Sun W."/>
            <person name="Li X."/>
            <person name="Schwartz D.C."/>
            <person name="Wang Y."/>
            <person name="Chen S."/>
        </authorList>
    </citation>
    <scope>NUCLEOTIDE SEQUENCE [LARGE SCALE GENOMIC DNA]</scope>
    <source>
        <strain evidence="6 7">ZZ0214-1</strain>
    </source>
</reference>
<dbReference type="GO" id="GO:0003960">
    <property type="term" value="F:quinone reductase (NADPH) activity"/>
    <property type="evidence" value="ECO:0007669"/>
    <property type="project" value="InterPro"/>
</dbReference>
<dbReference type="SUPFAM" id="SSF51735">
    <property type="entry name" value="NAD(P)-binding Rossmann-fold domains"/>
    <property type="match status" value="1"/>
</dbReference>
<organism evidence="6 7">
    <name type="scientific">Ganoderma sinense ZZ0214-1</name>
    <dbReference type="NCBI Taxonomy" id="1077348"/>
    <lineage>
        <taxon>Eukaryota</taxon>
        <taxon>Fungi</taxon>
        <taxon>Dikarya</taxon>
        <taxon>Basidiomycota</taxon>
        <taxon>Agaricomycotina</taxon>
        <taxon>Agaricomycetes</taxon>
        <taxon>Polyporales</taxon>
        <taxon>Polyporaceae</taxon>
        <taxon>Ganoderma</taxon>
    </lineage>
</organism>
<dbReference type="STRING" id="1077348.A0A2G8S1F9"/>
<dbReference type="AlphaFoldDB" id="A0A2G8S1F9"/>
<feature type="domain" description="Enoyl reductase (ER)" evidence="5">
    <location>
        <begin position="16"/>
        <end position="337"/>
    </location>
</feature>
<proteinExistence type="predicted"/>
<keyword evidence="1" id="KW-0521">NADP</keyword>
<dbReference type="InterPro" id="IPR013149">
    <property type="entry name" value="ADH-like_C"/>
</dbReference>